<evidence type="ECO:0000313" key="6">
    <source>
        <dbReference type="Proteomes" id="UP000314980"/>
    </source>
</evidence>
<keyword evidence="2" id="KW-0493">Microtubule</keyword>
<evidence type="ECO:0000313" key="5">
    <source>
        <dbReference type="Ensembl" id="ENSLCAP00010003896.1"/>
    </source>
</evidence>
<comment type="similarity">
    <text evidence="1">Belongs to the tubulin family.</text>
</comment>
<dbReference type="InParanoid" id="A0A4W6BZS7"/>
<dbReference type="GO" id="GO:0007017">
    <property type="term" value="P:microtubule-based process"/>
    <property type="evidence" value="ECO:0007669"/>
    <property type="project" value="InterPro"/>
</dbReference>
<dbReference type="Proteomes" id="UP000314980">
    <property type="component" value="Unassembled WGS sequence"/>
</dbReference>
<sequence>RSLLLLIKQNLNEGWKTGLCSVPPVGHSHSLLALANNTCVKHRFMELRERFTKLYRKKAHLHHYLHIEGMEQSCFSEAITSLSSLIEEYHHLDATKGRFMQDSPRLSIAR</sequence>
<protein>
    <submittedName>
        <fullName evidence="5">Uncharacterized protein</fullName>
    </submittedName>
</protein>
<dbReference type="GO" id="GO:0005874">
    <property type="term" value="C:microtubule"/>
    <property type="evidence" value="ECO:0007669"/>
    <property type="project" value="UniProtKB-KW"/>
</dbReference>
<evidence type="ECO:0000256" key="3">
    <source>
        <dbReference type="ARBA" id="ARBA00022741"/>
    </source>
</evidence>
<proteinExistence type="inferred from homology"/>
<reference evidence="5" key="2">
    <citation type="submission" date="2025-08" db="UniProtKB">
        <authorList>
            <consortium name="Ensembl"/>
        </authorList>
    </citation>
    <scope>IDENTIFICATION</scope>
</reference>
<reference evidence="5" key="3">
    <citation type="submission" date="2025-09" db="UniProtKB">
        <authorList>
            <consortium name="Ensembl"/>
        </authorList>
    </citation>
    <scope>IDENTIFICATION</scope>
</reference>
<keyword evidence="3" id="KW-0547">Nucleotide-binding</keyword>
<dbReference type="InterPro" id="IPR023123">
    <property type="entry name" value="Tubulin_C"/>
</dbReference>
<dbReference type="AlphaFoldDB" id="A0A4W6BZS7"/>
<reference evidence="6" key="1">
    <citation type="submission" date="2015-09" db="EMBL/GenBank/DDBJ databases">
        <authorList>
            <person name="Sai Rama Sridatta P."/>
        </authorList>
    </citation>
    <scope>NUCLEOTIDE SEQUENCE [LARGE SCALE GENOMIC DNA]</scope>
</reference>
<evidence type="ECO:0000256" key="1">
    <source>
        <dbReference type="ARBA" id="ARBA00009636"/>
    </source>
</evidence>
<dbReference type="Ensembl" id="ENSLCAT00010003998.1">
    <property type="protein sequence ID" value="ENSLCAP00010003896.1"/>
    <property type="gene ID" value="ENSLCAG00010001991.1"/>
</dbReference>
<dbReference type="GeneTree" id="ENSGT00940000155723"/>
<dbReference type="Gene3D" id="1.10.287.600">
    <property type="entry name" value="Helix hairpin bin"/>
    <property type="match status" value="1"/>
</dbReference>
<name>A0A4W6BZS7_LATCA</name>
<keyword evidence="4" id="KW-0342">GTP-binding</keyword>
<evidence type="ECO:0000256" key="2">
    <source>
        <dbReference type="ARBA" id="ARBA00022701"/>
    </source>
</evidence>
<dbReference type="PANTHER" id="PTHR11588">
    <property type="entry name" value="TUBULIN"/>
    <property type="match status" value="1"/>
</dbReference>
<dbReference type="GO" id="GO:0005525">
    <property type="term" value="F:GTP binding"/>
    <property type="evidence" value="ECO:0007669"/>
    <property type="project" value="UniProtKB-KW"/>
</dbReference>
<dbReference type="SUPFAM" id="SSF55307">
    <property type="entry name" value="Tubulin C-terminal domain-like"/>
    <property type="match status" value="1"/>
</dbReference>
<dbReference type="InterPro" id="IPR000217">
    <property type="entry name" value="Tubulin"/>
</dbReference>
<evidence type="ECO:0000256" key="4">
    <source>
        <dbReference type="ARBA" id="ARBA00023134"/>
    </source>
</evidence>
<keyword evidence="6" id="KW-1185">Reference proteome</keyword>
<accession>A0A4W6BZS7</accession>
<organism evidence="5 6">
    <name type="scientific">Lates calcarifer</name>
    <name type="common">Barramundi</name>
    <name type="synonym">Holocentrus calcarifer</name>
    <dbReference type="NCBI Taxonomy" id="8187"/>
    <lineage>
        <taxon>Eukaryota</taxon>
        <taxon>Metazoa</taxon>
        <taxon>Chordata</taxon>
        <taxon>Craniata</taxon>
        <taxon>Vertebrata</taxon>
        <taxon>Euteleostomi</taxon>
        <taxon>Actinopterygii</taxon>
        <taxon>Neopterygii</taxon>
        <taxon>Teleostei</taxon>
        <taxon>Neoteleostei</taxon>
        <taxon>Acanthomorphata</taxon>
        <taxon>Carangaria</taxon>
        <taxon>Carangaria incertae sedis</taxon>
        <taxon>Centropomidae</taxon>
        <taxon>Lates</taxon>
    </lineage>
</organism>
<dbReference type="InterPro" id="IPR008280">
    <property type="entry name" value="Tub_FtsZ_C"/>
</dbReference>
<dbReference type="STRING" id="8187.ENSLCAP00010003896"/>
<dbReference type="FunFam" id="1.10.287.600:FF:000007">
    <property type="entry name" value="tubulin epsilon chain"/>
    <property type="match status" value="1"/>
</dbReference>